<protein>
    <recommendedName>
        <fullName evidence="5">Phytanoyl-CoA dioxygenase</fullName>
    </recommendedName>
</protein>
<dbReference type="Proteomes" id="UP001218188">
    <property type="component" value="Unassembled WGS sequence"/>
</dbReference>
<dbReference type="SUPFAM" id="SSF51197">
    <property type="entry name" value="Clavaminate synthase-like"/>
    <property type="match status" value="1"/>
</dbReference>
<evidence type="ECO:0008006" key="5">
    <source>
        <dbReference type="Google" id="ProtNLM"/>
    </source>
</evidence>
<dbReference type="EMBL" id="JARJCM010000148">
    <property type="protein sequence ID" value="KAJ7025821.1"/>
    <property type="molecule type" value="Genomic_DNA"/>
</dbReference>
<dbReference type="AlphaFoldDB" id="A0AAD6WWD4"/>
<gene>
    <name evidence="3" type="ORF">C8F04DRAFT_1127200</name>
</gene>
<name>A0AAD6WWD4_9AGAR</name>
<keyword evidence="4" id="KW-1185">Reference proteome</keyword>
<comment type="caution">
    <text evidence="3">The sequence shown here is derived from an EMBL/GenBank/DDBJ whole genome shotgun (WGS) entry which is preliminary data.</text>
</comment>
<proteinExistence type="inferred from homology"/>
<evidence type="ECO:0000313" key="3">
    <source>
        <dbReference type="EMBL" id="KAJ7025821.1"/>
    </source>
</evidence>
<sequence length="287" mass="31801">MGPNGEHRSVVIDFDVSAEHSTLYNQNGYLVLESPSQELTQRMVEWTSEITNLPHKSNAWLHYEEVDAEGNRTLTTTENFADYHPGFNDLFRGAPMLTFLRTLLGDEMILFKEKINYKGPQSGGFKAHTDAPAYVTVPNIGRVVAVMIAVDAQTTENGCLEVVAGSHKIDIPVGRDHCLDETWCANQPWTPLHLDRGQFVVFDSHLAHRSGANNTTNGRAAIFATYNAITGSGDNDKRAAYYDDRRKLWPATADRAPDEEYAIGASIFGFGTPMLTVDSTTYQNLGL</sequence>
<reference evidence="3" key="1">
    <citation type="submission" date="2023-03" db="EMBL/GenBank/DDBJ databases">
        <title>Massive genome expansion in bonnet fungi (Mycena s.s.) driven by repeated elements and novel gene families across ecological guilds.</title>
        <authorList>
            <consortium name="Lawrence Berkeley National Laboratory"/>
            <person name="Harder C.B."/>
            <person name="Miyauchi S."/>
            <person name="Viragh M."/>
            <person name="Kuo A."/>
            <person name="Thoen E."/>
            <person name="Andreopoulos B."/>
            <person name="Lu D."/>
            <person name="Skrede I."/>
            <person name="Drula E."/>
            <person name="Henrissat B."/>
            <person name="Morin E."/>
            <person name="Kohler A."/>
            <person name="Barry K."/>
            <person name="LaButti K."/>
            <person name="Morin E."/>
            <person name="Salamov A."/>
            <person name="Lipzen A."/>
            <person name="Mereny Z."/>
            <person name="Hegedus B."/>
            <person name="Baldrian P."/>
            <person name="Stursova M."/>
            <person name="Weitz H."/>
            <person name="Taylor A."/>
            <person name="Grigoriev I.V."/>
            <person name="Nagy L.G."/>
            <person name="Martin F."/>
            <person name="Kauserud H."/>
        </authorList>
    </citation>
    <scope>NUCLEOTIDE SEQUENCE</scope>
    <source>
        <strain evidence="3">CBHHK200</strain>
    </source>
</reference>
<evidence type="ECO:0000256" key="2">
    <source>
        <dbReference type="ARBA" id="ARBA00005830"/>
    </source>
</evidence>
<comment type="cofactor">
    <cofactor evidence="1">
        <name>Fe cation</name>
        <dbReference type="ChEBI" id="CHEBI:24875"/>
    </cofactor>
</comment>
<dbReference type="PANTHER" id="PTHR20883:SF51">
    <property type="entry name" value="PHYTANOYL-COA HYDROXYLASE"/>
    <property type="match status" value="1"/>
</dbReference>
<dbReference type="Pfam" id="PF05721">
    <property type="entry name" value="PhyH"/>
    <property type="match status" value="1"/>
</dbReference>
<dbReference type="PANTHER" id="PTHR20883">
    <property type="entry name" value="PHYTANOYL-COA DIOXYGENASE DOMAIN CONTAINING 1"/>
    <property type="match status" value="1"/>
</dbReference>
<comment type="similarity">
    <text evidence="2">Belongs to the PhyH family.</text>
</comment>
<evidence type="ECO:0000256" key="1">
    <source>
        <dbReference type="ARBA" id="ARBA00001962"/>
    </source>
</evidence>
<organism evidence="3 4">
    <name type="scientific">Mycena alexandri</name>
    <dbReference type="NCBI Taxonomy" id="1745969"/>
    <lineage>
        <taxon>Eukaryota</taxon>
        <taxon>Fungi</taxon>
        <taxon>Dikarya</taxon>
        <taxon>Basidiomycota</taxon>
        <taxon>Agaricomycotina</taxon>
        <taxon>Agaricomycetes</taxon>
        <taxon>Agaricomycetidae</taxon>
        <taxon>Agaricales</taxon>
        <taxon>Marasmiineae</taxon>
        <taxon>Mycenaceae</taxon>
        <taxon>Mycena</taxon>
    </lineage>
</organism>
<evidence type="ECO:0000313" key="4">
    <source>
        <dbReference type="Proteomes" id="UP001218188"/>
    </source>
</evidence>
<dbReference type="Gene3D" id="2.60.120.620">
    <property type="entry name" value="q2cbj1_9rhob like domain"/>
    <property type="match status" value="1"/>
</dbReference>
<dbReference type="InterPro" id="IPR008775">
    <property type="entry name" value="Phytyl_CoA_dOase-like"/>
</dbReference>
<accession>A0AAD6WWD4</accession>